<evidence type="ECO:0000256" key="3">
    <source>
        <dbReference type="ARBA" id="ARBA00022777"/>
    </source>
</evidence>
<dbReference type="CDD" id="cd01166">
    <property type="entry name" value="KdgK"/>
    <property type="match status" value="1"/>
</dbReference>
<name>A0A9J9HAV2_RHIWR</name>
<dbReference type="PANTHER" id="PTHR43320:SF2">
    <property type="entry name" value="2-DEHYDRO-3-DEOXYGLUCONOKINASE_2-DEHYDRO-3-DEOXYGALACTONOKINASE"/>
    <property type="match status" value="1"/>
</dbReference>
<dbReference type="InterPro" id="IPR052700">
    <property type="entry name" value="Carb_kinase_PfkB-like"/>
</dbReference>
<sequence length="329" mass="34426">MVFGELLLRLSAPDRGLLLQRPGLDSCFGGAEANVAAGLASLGRPAAIVTALPRNRLGDAALAAVRGMGIDCSGVLRTAGRMGLYFLDSGAGFRPGQVIYDRNDSSFARADADRFDWPTLLRGAGRLHLSGITPALGAGPAAAARRAAATAGELGIPVSFDVNFRPSLWRSPEEAPPLLRALANEADVLFANAHDIALLTDEAFAGHPEDEQRLVARAFALFPKLKVIASSRRAMSAADRLSVSVKVNGRDGMATSPEKTLSNVVDRIGTGDALAAGVLAGLGPSHDIARAAEWGLALFCLKHSIPGDASLADMSDLEAFLDARLDVRR</sequence>
<proteinExistence type="inferred from homology"/>
<dbReference type="EMBL" id="CP000699">
    <property type="protein sequence ID" value="ABQ68062.1"/>
    <property type="molecule type" value="Genomic_DNA"/>
</dbReference>
<reference evidence="5 6" key="1">
    <citation type="journal article" date="2010" name="J. Bacteriol.">
        <title>Genome sequence of the dioxin-mineralizing bacterium Sphingomonas wittichii RW1.</title>
        <authorList>
            <person name="Miller T.R."/>
            <person name="Delcher A.L."/>
            <person name="Salzberg S.L."/>
            <person name="Saunders E."/>
            <person name="Detter J.C."/>
            <person name="Halden R.U."/>
        </authorList>
    </citation>
    <scope>NUCLEOTIDE SEQUENCE [LARGE SCALE GENOMIC DNA]</scope>
    <source>
        <strain evidence="6">DSM 6014 / CCUG 31198 / JCM 15750 / NBRC 105917 / EY 4224 / RW1</strain>
    </source>
</reference>
<dbReference type="PANTHER" id="PTHR43320">
    <property type="entry name" value="SUGAR KINASE"/>
    <property type="match status" value="1"/>
</dbReference>
<protein>
    <submittedName>
        <fullName evidence="5">PfkB domain protein</fullName>
    </submittedName>
</protein>
<comment type="similarity">
    <text evidence="1">Belongs to the carbohydrate kinase PfkB family.</text>
</comment>
<dbReference type="Proteomes" id="UP000001989">
    <property type="component" value="Chromosome"/>
</dbReference>
<accession>A0A9J9HAV2</accession>
<evidence type="ECO:0000313" key="6">
    <source>
        <dbReference type="Proteomes" id="UP000001989"/>
    </source>
</evidence>
<evidence type="ECO:0000256" key="1">
    <source>
        <dbReference type="ARBA" id="ARBA00010688"/>
    </source>
</evidence>
<dbReference type="SUPFAM" id="SSF53613">
    <property type="entry name" value="Ribokinase-like"/>
    <property type="match status" value="1"/>
</dbReference>
<dbReference type="Pfam" id="PF00294">
    <property type="entry name" value="PfkB"/>
    <property type="match status" value="1"/>
</dbReference>
<feature type="domain" description="Carbohydrate kinase PfkB" evidence="4">
    <location>
        <begin position="2"/>
        <end position="297"/>
    </location>
</feature>
<keyword evidence="2" id="KW-0808">Transferase</keyword>
<dbReference type="InterPro" id="IPR029056">
    <property type="entry name" value="Ribokinase-like"/>
</dbReference>
<keyword evidence="3" id="KW-0418">Kinase</keyword>
<evidence type="ECO:0000313" key="5">
    <source>
        <dbReference type="EMBL" id="ABQ68062.1"/>
    </source>
</evidence>
<dbReference type="Gene3D" id="3.40.1190.20">
    <property type="match status" value="1"/>
</dbReference>
<organism evidence="5 6">
    <name type="scientific">Rhizorhabdus wittichii (strain DSM 6014 / CCUG 31198 / JCM 15750 / NBRC 105917 / EY 4224 / RW1)</name>
    <name type="common">Sphingomonas wittichii</name>
    <dbReference type="NCBI Taxonomy" id="392499"/>
    <lineage>
        <taxon>Bacteria</taxon>
        <taxon>Pseudomonadati</taxon>
        <taxon>Pseudomonadota</taxon>
        <taxon>Alphaproteobacteria</taxon>
        <taxon>Sphingomonadales</taxon>
        <taxon>Sphingomonadaceae</taxon>
        <taxon>Rhizorhabdus</taxon>
    </lineage>
</organism>
<dbReference type="GO" id="GO:0016301">
    <property type="term" value="F:kinase activity"/>
    <property type="evidence" value="ECO:0007669"/>
    <property type="project" value="UniProtKB-KW"/>
</dbReference>
<dbReference type="InterPro" id="IPR011611">
    <property type="entry name" value="PfkB_dom"/>
</dbReference>
<evidence type="ECO:0000259" key="4">
    <source>
        <dbReference type="Pfam" id="PF00294"/>
    </source>
</evidence>
<gene>
    <name evidence="5" type="ordered locus">Swit_1699</name>
</gene>
<dbReference type="AlphaFoldDB" id="A0A9J9HAV2"/>
<dbReference type="KEGG" id="swi:Swit_1699"/>
<evidence type="ECO:0000256" key="2">
    <source>
        <dbReference type="ARBA" id="ARBA00022679"/>
    </source>
</evidence>
<keyword evidence="6" id="KW-1185">Reference proteome</keyword>